<reference evidence="3" key="1">
    <citation type="submission" date="2021-08" db="EMBL/GenBank/DDBJ databases">
        <authorList>
            <person name="Misof B."/>
            <person name="Oliver O."/>
            <person name="Podsiadlowski L."/>
            <person name="Donath A."/>
            <person name="Peters R."/>
            <person name="Mayer C."/>
            <person name="Rust J."/>
            <person name="Gunkel S."/>
            <person name="Lesny P."/>
            <person name="Martin S."/>
            <person name="Oeyen J.P."/>
            <person name="Petersen M."/>
            <person name="Panagiotis P."/>
            <person name="Wilbrandt J."/>
            <person name="Tanja T."/>
        </authorList>
    </citation>
    <scope>NUCLEOTIDE SEQUENCE</scope>
    <source>
        <strain evidence="3">GBR_01_08_01A</strain>
        <tissue evidence="3">Thorax + abdomen</tissue>
    </source>
</reference>
<dbReference type="Proteomes" id="UP001258017">
    <property type="component" value="Unassembled WGS sequence"/>
</dbReference>
<evidence type="ECO:0000313" key="4">
    <source>
        <dbReference type="Proteomes" id="UP001258017"/>
    </source>
</evidence>
<dbReference type="InterPro" id="IPR005135">
    <property type="entry name" value="Endo/exonuclease/phosphatase"/>
</dbReference>
<dbReference type="InterPro" id="IPR036691">
    <property type="entry name" value="Endo/exonu/phosph_ase_sf"/>
</dbReference>
<organism evidence="3 4">
    <name type="scientific">Odynerus spinipes</name>
    <dbReference type="NCBI Taxonomy" id="1348599"/>
    <lineage>
        <taxon>Eukaryota</taxon>
        <taxon>Metazoa</taxon>
        <taxon>Ecdysozoa</taxon>
        <taxon>Arthropoda</taxon>
        <taxon>Hexapoda</taxon>
        <taxon>Insecta</taxon>
        <taxon>Pterygota</taxon>
        <taxon>Neoptera</taxon>
        <taxon>Endopterygota</taxon>
        <taxon>Hymenoptera</taxon>
        <taxon>Apocrita</taxon>
        <taxon>Aculeata</taxon>
        <taxon>Vespoidea</taxon>
        <taxon>Vespidae</taxon>
        <taxon>Eumeninae</taxon>
        <taxon>Odynerus</taxon>
    </lineage>
</organism>
<evidence type="ECO:0000313" key="3">
    <source>
        <dbReference type="EMBL" id="KAK2574685.1"/>
    </source>
</evidence>
<keyword evidence="4" id="KW-1185">Reference proteome</keyword>
<dbReference type="PANTHER" id="PTHR33273:SF4">
    <property type="entry name" value="ENDONUCLEASE_EXONUCLEASE_PHOSPHATASE DOMAIN-CONTAINING PROTEIN"/>
    <property type="match status" value="1"/>
</dbReference>
<proteinExistence type="predicted"/>
<dbReference type="PANTHER" id="PTHR33273">
    <property type="entry name" value="DOMAIN-CONTAINING PROTEIN, PUTATIVE-RELATED"/>
    <property type="match status" value="1"/>
</dbReference>
<gene>
    <name evidence="3" type="ORF">KPH14_012943</name>
</gene>
<evidence type="ECO:0000259" key="2">
    <source>
        <dbReference type="Pfam" id="PF14529"/>
    </source>
</evidence>
<dbReference type="EMBL" id="JAIFRP010005274">
    <property type="protein sequence ID" value="KAK2574685.1"/>
    <property type="molecule type" value="Genomic_DNA"/>
</dbReference>
<feature type="non-terminal residue" evidence="3">
    <location>
        <position position="427"/>
    </location>
</feature>
<dbReference type="GO" id="GO:0003824">
    <property type="term" value="F:catalytic activity"/>
    <property type="evidence" value="ECO:0007669"/>
    <property type="project" value="InterPro"/>
</dbReference>
<feature type="region of interest" description="Disordered" evidence="1">
    <location>
        <begin position="1"/>
        <end position="63"/>
    </location>
</feature>
<protein>
    <recommendedName>
        <fullName evidence="2">Endonuclease/exonuclease/phosphatase domain-containing protein</fullName>
    </recommendedName>
</protein>
<feature type="domain" description="Endonuclease/exonuclease/phosphatase" evidence="2">
    <location>
        <begin position="263"/>
        <end position="376"/>
    </location>
</feature>
<reference evidence="3" key="2">
    <citation type="journal article" date="2023" name="Commun. Biol.">
        <title>Intrasexual cuticular hydrocarbon dimorphism in a wasp sheds light on hydrocarbon biosynthesis genes in Hymenoptera.</title>
        <authorList>
            <person name="Moris V.C."/>
            <person name="Podsiadlowski L."/>
            <person name="Martin S."/>
            <person name="Oeyen J.P."/>
            <person name="Donath A."/>
            <person name="Petersen M."/>
            <person name="Wilbrandt J."/>
            <person name="Misof B."/>
            <person name="Liedtke D."/>
            <person name="Thamm M."/>
            <person name="Scheiner R."/>
            <person name="Schmitt T."/>
            <person name="Niehuis O."/>
        </authorList>
    </citation>
    <scope>NUCLEOTIDE SEQUENCE</scope>
    <source>
        <strain evidence="3">GBR_01_08_01A</strain>
    </source>
</reference>
<dbReference type="SUPFAM" id="SSF56219">
    <property type="entry name" value="DNase I-like"/>
    <property type="match status" value="1"/>
</dbReference>
<feature type="compositionally biased region" description="Basic residues" evidence="1">
    <location>
        <begin position="45"/>
        <end position="60"/>
    </location>
</feature>
<evidence type="ECO:0000256" key="1">
    <source>
        <dbReference type="SAM" id="MobiDB-lite"/>
    </source>
</evidence>
<dbReference type="Pfam" id="PF14529">
    <property type="entry name" value="Exo_endo_phos_2"/>
    <property type="match status" value="1"/>
</dbReference>
<name>A0AAD9VI89_9HYME</name>
<feature type="non-terminal residue" evidence="3">
    <location>
        <position position="1"/>
    </location>
</feature>
<sequence>PNETNQEVDLQKDKPGELMPPPACNKRAFSDTVSNSSETTDSKEIRKKPDRVKTVPKKIKNNPASESNVDEIVALLAPAEDVITSTNQSHQLDIKNIANLLHTSFGQHDVRTIALNYTQDLKALAVTLAEISSRLSTQPRSLKSYSLFPFTMDKEQPTKPITLKLMFWNTRSVSQRLEEIQLILNKIDILVCVESWLSPDINISRFPGFVPLRRDRTQSRGGGILILIRKNMAFSEIRNLSSPDESVELSGIHLNHLNPPLSLIACYRTPGQTLTQDQWDNIVINGAKNGNCIFMGDFNAHNIIWNCKYTDSNGIRLANSVDTHDFFLHNDNSFTHIDMYRNSKSNLDLIFSSINISDKINVEVLDDAMGSDHFPLFITYNTVKSYYTKQSFKLKSVRTRWDEFEQILETSYPKVFAADYVQLEPHC</sequence>
<accession>A0AAD9VI89</accession>
<comment type="caution">
    <text evidence="3">The sequence shown here is derived from an EMBL/GenBank/DDBJ whole genome shotgun (WGS) entry which is preliminary data.</text>
</comment>
<dbReference type="AlphaFoldDB" id="A0AAD9VI89"/>
<dbReference type="Gene3D" id="3.60.10.10">
    <property type="entry name" value="Endonuclease/exonuclease/phosphatase"/>
    <property type="match status" value="1"/>
</dbReference>